<evidence type="ECO:0000256" key="7">
    <source>
        <dbReference type="ARBA" id="ARBA00022884"/>
    </source>
</evidence>
<dbReference type="PANTHER" id="PTHR42873:SF1">
    <property type="entry name" value="S-ADENOSYLMETHIONINE-DEPENDENT METHYLTRANSFERASE DOMAIN-CONTAINING PROTEIN"/>
    <property type="match status" value="1"/>
</dbReference>
<organism evidence="9 10">
    <name type="scientific">Fusobacterium necrophorum subsp. funduliforme B35</name>
    <dbReference type="NCBI Taxonomy" id="1226633"/>
    <lineage>
        <taxon>Bacteria</taxon>
        <taxon>Fusobacteriati</taxon>
        <taxon>Fusobacteriota</taxon>
        <taxon>Fusobacteriia</taxon>
        <taxon>Fusobacteriales</taxon>
        <taxon>Fusobacteriaceae</taxon>
        <taxon>Fusobacterium</taxon>
    </lineage>
</organism>
<comment type="similarity">
    <text evidence="8">Belongs to the methyltransferase superfamily. RlmI family.</text>
</comment>
<dbReference type="Gene3D" id="2.30.130.10">
    <property type="entry name" value="PUA domain"/>
    <property type="match status" value="1"/>
</dbReference>
<dbReference type="GO" id="GO:0008168">
    <property type="term" value="F:methyltransferase activity"/>
    <property type="evidence" value="ECO:0007669"/>
    <property type="project" value="UniProtKB-KW"/>
</dbReference>
<dbReference type="InterPro" id="IPR019614">
    <property type="entry name" value="SAM-dep_methyl-trfase"/>
</dbReference>
<dbReference type="InterPro" id="IPR015947">
    <property type="entry name" value="PUA-like_sf"/>
</dbReference>
<sequence length="393" mass="45370">MAKIVLQRGKEKKIQNFYPNVFQDEIREKIGAMKTGDLVDIVTEEMEFIARGYVTEGSSAYVRILSTKEEKIDKNFFQRRIRNACERRKNLLQETNCVRVFFSEGDGIPGLIIDKFEHYVAVQFRNSGLEAFRQEILNAIKKYLKPKGIYERSDVENRTHEGVEQKTGILFGEIPERIVMEDNGVKYHIDIVNGQKTGFFLDQRDSRKFIQRYIDERTRFLDVFSSSGGFSMAALRDGAKEVIAIDKDAHALALCRENYVLNGFHSPFSTMEGDAFLLLETLGNRKERFNIITLDPPSLIKRKAEIYRGRDFFLDLCEKSIPLLEENGILGVMTCAYHISLQDLIEVTRMAASKHGKKLRVLGVNYQPEDHPWILHIPETLYLKALWVQIVED</sequence>
<dbReference type="GO" id="GO:0006364">
    <property type="term" value="P:rRNA processing"/>
    <property type="evidence" value="ECO:0007669"/>
    <property type="project" value="UniProtKB-KW"/>
</dbReference>
<keyword evidence="7" id="KW-0694">RNA-binding</keyword>
<dbReference type="GO" id="GO:0005737">
    <property type="term" value="C:cytoplasm"/>
    <property type="evidence" value="ECO:0007669"/>
    <property type="project" value="UniProtKB-SubCell"/>
</dbReference>
<proteinExistence type="inferred from homology"/>
<dbReference type="AlphaFoldDB" id="A0A017H5A3"/>
<dbReference type="InterPro" id="IPR002478">
    <property type="entry name" value="PUA"/>
</dbReference>
<dbReference type="SUPFAM" id="SSF53335">
    <property type="entry name" value="S-adenosyl-L-methionine-dependent methyltransferases"/>
    <property type="match status" value="1"/>
</dbReference>
<dbReference type="Pfam" id="PF17785">
    <property type="entry name" value="PUA_3"/>
    <property type="match status" value="1"/>
</dbReference>
<accession>A0A017H5A3</accession>
<keyword evidence="5 9" id="KW-0808">Transferase</keyword>
<dbReference type="GO" id="GO:0003723">
    <property type="term" value="F:RNA binding"/>
    <property type="evidence" value="ECO:0007669"/>
    <property type="project" value="UniProtKB-KW"/>
</dbReference>
<dbReference type="CDD" id="cd02440">
    <property type="entry name" value="AdoMet_MTases"/>
    <property type="match status" value="1"/>
</dbReference>
<evidence type="ECO:0000313" key="9">
    <source>
        <dbReference type="EMBL" id="KID48306.1"/>
    </source>
</evidence>
<dbReference type="OrthoDB" id="9805492at2"/>
<reference evidence="9 10" key="1">
    <citation type="submission" date="2013-08" db="EMBL/GenBank/DDBJ databases">
        <title>An opportunistic ruminal bacterium that causes liver abscesses in cattle.</title>
        <authorList>
            <person name="Benahmed F.H."/>
            <person name="Rasmussen M."/>
            <person name="Harbottle H."/>
            <person name="Soppet D."/>
            <person name="Nagaraja T.G."/>
            <person name="Davidson M."/>
        </authorList>
    </citation>
    <scope>NUCLEOTIDE SEQUENCE [LARGE SCALE GENOMIC DNA]</scope>
    <source>
        <strain evidence="9 10">B35</strain>
    </source>
</reference>
<dbReference type="CDD" id="cd21153">
    <property type="entry name" value="PUA_RlmI"/>
    <property type="match status" value="1"/>
</dbReference>
<name>A0A017H5A3_9FUSO</name>
<keyword evidence="6" id="KW-0949">S-adenosyl-L-methionine</keyword>
<evidence type="ECO:0000256" key="3">
    <source>
        <dbReference type="ARBA" id="ARBA00022552"/>
    </source>
</evidence>
<evidence type="ECO:0000256" key="5">
    <source>
        <dbReference type="ARBA" id="ARBA00022679"/>
    </source>
</evidence>
<dbReference type="InterPro" id="IPR029063">
    <property type="entry name" value="SAM-dependent_MTases_sf"/>
</dbReference>
<comment type="caution">
    <text evidence="9">The sequence shown here is derived from an EMBL/GenBank/DDBJ whole genome shotgun (WGS) entry which is preliminary data.</text>
</comment>
<dbReference type="EMBL" id="AUZI01000027">
    <property type="protein sequence ID" value="KID48306.1"/>
    <property type="molecule type" value="Genomic_DNA"/>
</dbReference>
<dbReference type="Gene3D" id="3.30.750.80">
    <property type="entry name" value="RNA methyltransferase domain (HRMD) like"/>
    <property type="match status" value="1"/>
</dbReference>
<dbReference type="Proteomes" id="UP000031184">
    <property type="component" value="Unassembled WGS sequence"/>
</dbReference>
<evidence type="ECO:0000256" key="2">
    <source>
        <dbReference type="ARBA" id="ARBA00022490"/>
    </source>
</evidence>
<comment type="subcellular location">
    <subcellularLocation>
        <location evidence="1">Cytoplasm</location>
    </subcellularLocation>
</comment>
<dbReference type="PROSITE" id="PS50890">
    <property type="entry name" value="PUA"/>
    <property type="match status" value="1"/>
</dbReference>
<dbReference type="Gene3D" id="3.40.50.150">
    <property type="entry name" value="Vaccinia Virus protein VP39"/>
    <property type="match status" value="1"/>
</dbReference>
<evidence type="ECO:0000313" key="10">
    <source>
        <dbReference type="Proteomes" id="UP000031184"/>
    </source>
</evidence>
<evidence type="ECO:0000256" key="8">
    <source>
        <dbReference type="ARBA" id="ARBA00038091"/>
    </source>
</evidence>
<keyword evidence="4 9" id="KW-0489">Methyltransferase</keyword>
<gene>
    <name evidence="9" type="ORF">C095_11375</name>
</gene>
<evidence type="ECO:0000256" key="6">
    <source>
        <dbReference type="ARBA" id="ARBA00022691"/>
    </source>
</evidence>
<dbReference type="SUPFAM" id="SSF88697">
    <property type="entry name" value="PUA domain-like"/>
    <property type="match status" value="1"/>
</dbReference>
<dbReference type="InterPro" id="IPR036974">
    <property type="entry name" value="PUA_sf"/>
</dbReference>
<dbReference type="GO" id="GO:0032259">
    <property type="term" value="P:methylation"/>
    <property type="evidence" value="ECO:0007669"/>
    <property type="project" value="UniProtKB-KW"/>
</dbReference>
<dbReference type="SMART" id="SM00359">
    <property type="entry name" value="PUA"/>
    <property type="match status" value="1"/>
</dbReference>
<dbReference type="Pfam" id="PF10672">
    <property type="entry name" value="Methyltrans_SAM"/>
    <property type="match status" value="1"/>
</dbReference>
<dbReference type="InterPro" id="IPR041532">
    <property type="entry name" value="RlmI-like_PUA"/>
</dbReference>
<protein>
    <submittedName>
        <fullName evidence="9">Methyltransferase</fullName>
    </submittedName>
</protein>
<evidence type="ECO:0000256" key="1">
    <source>
        <dbReference type="ARBA" id="ARBA00004496"/>
    </source>
</evidence>
<dbReference type="PANTHER" id="PTHR42873">
    <property type="entry name" value="RIBOSOMAL RNA LARGE SUBUNIT METHYLTRANSFERASE"/>
    <property type="match status" value="1"/>
</dbReference>
<dbReference type="CDD" id="cd11572">
    <property type="entry name" value="RlmI_M_like"/>
    <property type="match status" value="1"/>
</dbReference>
<keyword evidence="3" id="KW-0698">rRNA processing</keyword>
<dbReference type="RefSeq" id="WP_005957465.1">
    <property type="nucleotide sequence ID" value="NZ_AOJP01000005.1"/>
</dbReference>
<dbReference type="PATRIC" id="fig|1226633.4.peg.2307"/>
<keyword evidence="2" id="KW-0963">Cytoplasm</keyword>
<evidence type="ECO:0000256" key="4">
    <source>
        <dbReference type="ARBA" id="ARBA00022603"/>
    </source>
</evidence>